<feature type="transmembrane region" description="Helical" evidence="1">
    <location>
        <begin position="82"/>
        <end position="100"/>
    </location>
</feature>
<feature type="transmembrane region" description="Helical" evidence="1">
    <location>
        <begin position="244"/>
        <end position="267"/>
    </location>
</feature>
<feature type="domain" description="DUF7789" evidence="2">
    <location>
        <begin position="170"/>
        <end position="301"/>
    </location>
</feature>
<keyword evidence="1" id="KW-0472">Membrane</keyword>
<feature type="transmembrane region" description="Helical" evidence="1">
    <location>
        <begin position="214"/>
        <end position="232"/>
    </location>
</feature>
<protein>
    <submittedName>
        <fullName evidence="3">Uncharacterized LOC103187665</fullName>
    </submittedName>
</protein>
<reference evidence="3" key="5">
    <citation type="submission" date="2025-09" db="UniProtKB">
        <authorList>
            <consortium name="Ensembl"/>
        </authorList>
    </citation>
    <scope>IDENTIFICATION</scope>
</reference>
<dbReference type="InParanoid" id="A0A4W3HNX8"/>
<proteinExistence type="predicted"/>
<evidence type="ECO:0000313" key="3">
    <source>
        <dbReference type="Ensembl" id="ENSCMIP00000016970.1"/>
    </source>
</evidence>
<gene>
    <name evidence="3" type="primary">LOC103187665</name>
</gene>
<dbReference type="Pfam" id="PF25044">
    <property type="entry name" value="DUF7789"/>
    <property type="match status" value="2"/>
</dbReference>
<keyword evidence="1" id="KW-0812">Transmembrane</keyword>
<dbReference type="InterPro" id="IPR056691">
    <property type="entry name" value="DUF7789"/>
</dbReference>
<keyword evidence="1" id="KW-1133">Transmembrane helix</keyword>
<feature type="transmembrane region" description="Helical" evidence="1">
    <location>
        <begin position="287"/>
        <end position="304"/>
    </location>
</feature>
<dbReference type="AlphaFoldDB" id="A0A4W3HNX8"/>
<feature type="transmembrane region" description="Helical" evidence="1">
    <location>
        <begin position="48"/>
        <end position="70"/>
    </location>
</feature>
<name>A0A4W3HNX8_CALMI</name>
<dbReference type="GeneTree" id="ENSGT00520000060938"/>
<sequence length="323" mass="36295">ISFQRESVRPDCTGENDVLLPNLRPRHCELIQTPCGPRKAWAELSVPVKIYFCFAIVSALVAFVLTIYSISLQELTDSPISIIQAIGIVFCCYYVVRGIFQENQQELGAFVASVLFVMIRSVVNFAVATPEERADFEIRFWFLIVVGFIDIVCALWLMCSLNMMAFRVSGAYEQSQSLYWMKNLCSSLVTFDLQGQLCLCVLFLTAGVNRISTVHYVILGVGIFWAFLKAAIGLRAILKEKKVLAWAFMILNVPELVYLCYLLYVVIDKWDCKGSCVLEAGTVTGTVISVGIKVGLFWSVVKFVRSFEHELRMVFTSAEGTNT</sequence>
<dbReference type="STRING" id="7868.ENSCMIP00000016970"/>
<feature type="transmembrane region" description="Helical" evidence="1">
    <location>
        <begin position="107"/>
        <end position="128"/>
    </location>
</feature>
<evidence type="ECO:0000259" key="2">
    <source>
        <dbReference type="Pfam" id="PF25044"/>
    </source>
</evidence>
<reference evidence="4" key="2">
    <citation type="journal article" date="2007" name="PLoS Biol.">
        <title>Survey sequencing and comparative analysis of the elephant shark (Callorhinchus milii) genome.</title>
        <authorList>
            <person name="Venkatesh B."/>
            <person name="Kirkness E.F."/>
            <person name="Loh Y.H."/>
            <person name="Halpern A.L."/>
            <person name="Lee A.P."/>
            <person name="Johnson J."/>
            <person name="Dandona N."/>
            <person name="Viswanathan L.D."/>
            <person name="Tay A."/>
            <person name="Venter J.C."/>
            <person name="Strausberg R.L."/>
            <person name="Brenner S."/>
        </authorList>
    </citation>
    <scope>NUCLEOTIDE SEQUENCE [LARGE SCALE GENOMIC DNA]</scope>
</reference>
<feature type="transmembrane region" description="Helical" evidence="1">
    <location>
        <begin position="184"/>
        <end position="208"/>
    </location>
</feature>
<reference evidence="4" key="3">
    <citation type="journal article" date="2014" name="Nature">
        <title>Elephant shark genome provides unique insights into gnathostome evolution.</title>
        <authorList>
            <consortium name="International Elephant Shark Genome Sequencing Consortium"/>
            <person name="Venkatesh B."/>
            <person name="Lee A.P."/>
            <person name="Ravi V."/>
            <person name="Maurya A.K."/>
            <person name="Lian M.M."/>
            <person name="Swann J.B."/>
            <person name="Ohta Y."/>
            <person name="Flajnik M.F."/>
            <person name="Sutoh Y."/>
            <person name="Kasahara M."/>
            <person name="Hoon S."/>
            <person name="Gangu V."/>
            <person name="Roy S.W."/>
            <person name="Irimia M."/>
            <person name="Korzh V."/>
            <person name="Kondrychyn I."/>
            <person name="Lim Z.W."/>
            <person name="Tay B.H."/>
            <person name="Tohari S."/>
            <person name="Kong K.W."/>
            <person name="Ho S."/>
            <person name="Lorente-Galdos B."/>
            <person name="Quilez J."/>
            <person name="Marques-Bonet T."/>
            <person name="Raney B.J."/>
            <person name="Ingham P.W."/>
            <person name="Tay A."/>
            <person name="Hillier L.W."/>
            <person name="Minx P."/>
            <person name="Boehm T."/>
            <person name="Wilson R.K."/>
            <person name="Brenner S."/>
            <person name="Warren W.C."/>
        </authorList>
    </citation>
    <scope>NUCLEOTIDE SEQUENCE [LARGE SCALE GENOMIC DNA]</scope>
</reference>
<dbReference type="OMA" id="RERMFAP"/>
<dbReference type="Ensembl" id="ENSCMIT00000017305.1">
    <property type="protein sequence ID" value="ENSCMIP00000016970.1"/>
    <property type="gene ID" value="ENSCMIG00000008130.1"/>
</dbReference>
<evidence type="ECO:0000256" key="1">
    <source>
        <dbReference type="SAM" id="Phobius"/>
    </source>
</evidence>
<feature type="domain" description="DUF7789" evidence="2">
    <location>
        <begin position="35"/>
        <end position="158"/>
    </location>
</feature>
<keyword evidence="4" id="KW-1185">Reference proteome</keyword>
<dbReference type="PANTHER" id="PTHR39299:SF1">
    <property type="entry name" value="TRANSMEMBRANE PROTEIN"/>
    <property type="match status" value="1"/>
</dbReference>
<evidence type="ECO:0000313" key="4">
    <source>
        <dbReference type="Proteomes" id="UP000314986"/>
    </source>
</evidence>
<organism evidence="3 4">
    <name type="scientific">Callorhinchus milii</name>
    <name type="common">Ghost shark</name>
    <dbReference type="NCBI Taxonomy" id="7868"/>
    <lineage>
        <taxon>Eukaryota</taxon>
        <taxon>Metazoa</taxon>
        <taxon>Chordata</taxon>
        <taxon>Craniata</taxon>
        <taxon>Vertebrata</taxon>
        <taxon>Chondrichthyes</taxon>
        <taxon>Holocephali</taxon>
        <taxon>Chimaeriformes</taxon>
        <taxon>Callorhinchidae</taxon>
        <taxon>Callorhinchus</taxon>
    </lineage>
</organism>
<reference evidence="4" key="1">
    <citation type="journal article" date="2006" name="Science">
        <title>Ancient noncoding elements conserved in the human genome.</title>
        <authorList>
            <person name="Venkatesh B."/>
            <person name="Kirkness E.F."/>
            <person name="Loh Y.H."/>
            <person name="Halpern A.L."/>
            <person name="Lee A.P."/>
            <person name="Johnson J."/>
            <person name="Dandona N."/>
            <person name="Viswanathan L.D."/>
            <person name="Tay A."/>
            <person name="Venter J.C."/>
            <person name="Strausberg R.L."/>
            <person name="Brenner S."/>
        </authorList>
    </citation>
    <scope>NUCLEOTIDE SEQUENCE [LARGE SCALE GENOMIC DNA]</scope>
</reference>
<reference evidence="3" key="4">
    <citation type="submission" date="2025-08" db="UniProtKB">
        <authorList>
            <consortium name="Ensembl"/>
        </authorList>
    </citation>
    <scope>IDENTIFICATION</scope>
</reference>
<feature type="transmembrane region" description="Helical" evidence="1">
    <location>
        <begin position="140"/>
        <end position="163"/>
    </location>
</feature>
<dbReference type="PANTHER" id="PTHR39299">
    <property type="entry name" value="TRANSMEMBRANE PROTEIN"/>
    <property type="match status" value="1"/>
</dbReference>
<accession>A0A4W3HNX8</accession>
<dbReference type="Proteomes" id="UP000314986">
    <property type="component" value="Unassembled WGS sequence"/>
</dbReference>